<dbReference type="GO" id="GO:0004527">
    <property type="term" value="F:exonuclease activity"/>
    <property type="evidence" value="ECO:0007669"/>
    <property type="project" value="UniProtKB-KW"/>
</dbReference>
<dbReference type="Gene3D" id="3.40.50.300">
    <property type="entry name" value="P-loop containing nucleotide triphosphate hydrolases"/>
    <property type="match status" value="3"/>
</dbReference>
<evidence type="ECO:0000256" key="2">
    <source>
        <dbReference type="ARBA" id="ARBA00022741"/>
    </source>
</evidence>
<protein>
    <recommendedName>
        <fullName evidence="12">DNA 3'-5' helicase</fullName>
        <ecNumber evidence="12">5.6.2.4</ecNumber>
    </recommendedName>
</protein>
<evidence type="ECO:0000256" key="5">
    <source>
        <dbReference type="ARBA" id="ARBA00022806"/>
    </source>
</evidence>
<accession>A0A1W1D950</accession>
<keyword evidence="6" id="KW-0269">Exonuclease</keyword>
<keyword evidence="4 16" id="KW-0378">Hydrolase</keyword>
<dbReference type="PROSITE" id="PS51217">
    <property type="entry name" value="UVRD_HELICASE_CTER"/>
    <property type="match status" value="1"/>
</dbReference>
<evidence type="ECO:0000259" key="15">
    <source>
        <dbReference type="PROSITE" id="PS51217"/>
    </source>
</evidence>
<dbReference type="InterPro" id="IPR000212">
    <property type="entry name" value="DNA_helicase_UvrD/REP"/>
</dbReference>
<evidence type="ECO:0000256" key="7">
    <source>
        <dbReference type="ARBA" id="ARBA00022840"/>
    </source>
</evidence>
<evidence type="ECO:0000259" key="14">
    <source>
        <dbReference type="PROSITE" id="PS51198"/>
    </source>
</evidence>
<dbReference type="Pfam" id="PF00580">
    <property type="entry name" value="UvrD-helicase"/>
    <property type="match status" value="1"/>
</dbReference>
<evidence type="ECO:0000256" key="11">
    <source>
        <dbReference type="ARBA" id="ARBA00034617"/>
    </source>
</evidence>
<dbReference type="GO" id="GO:0016887">
    <property type="term" value="F:ATP hydrolysis activity"/>
    <property type="evidence" value="ECO:0007669"/>
    <property type="project" value="RHEA"/>
</dbReference>
<dbReference type="GO" id="GO:0005829">
    <property type="term" value="C:cytosol"/>
    <property type="evidence" value="ECO:0007669"/>
    <property type="project" value="TreeGrafter"/>
</dbReference>
<proteinExistence type="predicted"/>
<reference evidence="16" key="1">
    <citation type="submission" date="2016-10" db="EMBL/GenBank/DDBJ databases">
        <authorList>
            <person name="de Groot N.N."/>
        </authorList>
    </citation>
    <scope>NUCLEOTIDE SEQUENCE</scope>
</reference>
<evidence type="ECO:0000313" key="16">
    <source>
        <dbReference type="EMBL" id="SFV77141.1"/>
    </source>
</evidence>
<dbReference type="InterPro" id="IPR027417">
    <property type="entry name" value="P-loop_NTPase"/>
</dbReference>
<evidence type="ECO:0000256" key="3">
    <source>
        <dbReference type="ARBA" id="ARBA00022763"/>
    </source>
</evidence>
<evidence type="ECO:0000256" key="6">
    <source>
        <dbReference type="ARBA" id="ARBA00022839"/>
    </source>
</evidence>
<keyword evidence="9" id="KW-0234">DNA repair</keyword>
<dbReference type="EMBL" id="FPHR01000018">
    <property type="protein sequence ID" value="SFV77141.1"/>
    <property type="molecule type" value="Genomic_DNA"/>
</dbReference>
<keyword evidence="1" id="KW-0540">Nuclease</keyword>
<dbReference type="EC" id="5.6.2.4" evidence="12"/>
<evidence type="ECO:0000256" key="9">
    <source>
        <dbReference type="ARBA" id="ARBA00023204"/>
    </source>
</evidence>
<keyword evidence="7" id="KW-0067">ATP-binding</keyword>
<dbReference type="GO" id="GO:0003677">
    <property type="term" value="F:DNA binding"/>
    <property type="evidence" value="ECO:0007669"/>
    <property type="project" value="UniProtKB-KW"/>
</dbReference>
<evidence type="ECO:0000256" key="1">
    <source>
        <dbReference type="ARBA" id="ARBA00022722"/>
    </source>
</evidence>
<evidence type="ECO:0000256" key="12">
    <source>
        <dbReference type="ARBA" id="ARBA00034808"/>
    </source>
</evidence>
<evidence type="ECO:0000256" key="8">
    <source>
        <dbReference type="ARBA" id="ARBA00023125"/>
    </source>
</evidence>
<keyword evidence="3" id="KW-0227">DNA damage</keyword>
<comment type="catalytic activity">
    <reaction evidence="11">
        <text>Couples ATP hydrolysis with the unwinding of duplex DNA by translocating in the 3'-5' direction.</text>
        <dbReference type="EC" id="5.6.2.4"/>
    </reaction>
</comment>
<dbReference type="Gene3D" id="3.90.320.10">
    <property type="match status" value="1"/>
</dbReference>
<dbReference type="PROSITE" id="PS51198">
    <property type="entry name" value="UVRD_HELICASE_ATP_BIND"/>
    <property type="match status" value="1"/>
</dbReference>
<dbReference type="PANTHER" id="PTHR11070:SF2">
    <property type="entry name" value="ATP-DEPENDENT DNA HELICASE SRS2"/>
    <property type="match status" value="1"/>
</dbReference>
<evidence type="ECO:0000256" key="4">
    <source>
        <dbReference type="ARBA" id="ARBA00022801"/>
    </source>
</evidence>
<comment type="catalytic activity">
    <reaction evidence="13">
        <text>ATP + H2O = ADP + phosphate + H(+)</text>
        <dbReference type="Rhea" id="RHEA:13065"/>
        <dbReference type="ChEBI" id="CHEBI:15377"/>
        <dbReference type="ChEBI" id="CHEBI:15378"/>
        <dbReference type="ChEBI" id="CHEBI:30616"/>
        <dbReference type="ChEBI" id="CHEBI:43474"/>
        <dbReference type="ChEBI" id="CHEBI:456216"/>
        <dbReference type="EC" id="5.6.2.4"/>
    </reaction>
</comment>
<dbReference type="InterPro" id="IPR014017">
    <property type="entry name" value="DNA_helicase_UvrD-like_C"/>
</dbReference>
<dbReference type="GO" id="GO:0043138">
    <property type="term" value="F:3'-5' DNA helicase activity"/>
    <property type="evidence" value="ECO:0007669"/>
    <property type="project" value="UniProtKB-EC"/>
</dbReference>
<feature type="domain" description="UvrD-like helicase ATP-binding" evidence="14">
    <location>
        <begin position="1"/>
        <end position="471"/>
    </location>
</feature>
<dbReference type="GO" id="GO:0005524">
    <property type="term" value="F:ATP binding"/>
    <property type="evidence" value="ECO:0007669"/>
    <property type="project" value="UniProtKB-KW"/>
</dbReference>
<dbReference type="Gene3D" id="1.10.486.10">
    <property type="entry name" value="PCRA, domain 4"/>
    <property type="match status" value="1"/>
</dbReference>
<gene>
    <name evidence="16" type="ORF">MNB_SUP05-4-938</name>
</gene>
<feature type="domain" description="UvrD-like helicase C-terminal" evidence="15">
    <location>
        <begin position="483"/>
        <end position="739"/>
    </location>
</feature>
<keyword evidence="8" id="KW-0238">DNA-binding</keyword>
<evidence type="ECO:0000256" key="13">
    <source>
        <dbReference type="ARBA" id="ARBA00048988"/>
    </source>
</evidence>
<keyword evidence="10" id="KW-0413">Isomerase</keyword>
<dbReference type="SUPFAM" id="SSF52540">
    <property type="entry name" value="P-loop containing nucleoside triphosphate hydrolases"/>
    <property type="match status" value="1"/>
</dbReference>
<name>A0A1W1D950_9ZZZZ</name>
<dbReference type="InterPro" id="IPR014016">
    <property type="entry name" value="UvrD-like_ATP-bd"/>
</dbReference>
<organism evidence="16">
    <name type="scientific">hydrothermal vent metagenome</name>
    <dbReference type="NCBI Taxonomy" id="652676"/>
    <lineage>
        <taxon>unclassified sequences</taxon>
        <taxon>metagenomes</taxon>
        <taxon>ecological metagenomes</taxon>
    </lineage>
</organism>
<dbReference type="AlphaFoldDB" id="A0A1W1D950"/>
<dbReference type="InterPro" id="IPR011604">
    <property type="entry name" value="PDDEXK-like_dom_sf"/>
</dbReference>
<evidence type="ECO:0000256" key="10">
    <source>
        <dbReference type="ARBA" id="ARBA00023235"/>
    </source>
</evidence>
<keyword evidence="5 16" id="KW-0347">Helicase</keyword>
<dbReference type="Pfam" id="PF13361">
    <property type="entry name" value="UvrD_C"/>
    <property type="match status" value="1"/>
</dbReference>
<dbReference type="PANTHER" id="PTHR11070">
    <property type="entry name" value="UVRD / RECB / PCRA DNA HELICASE FAMILY MEMBER"/>
    <property type="match status" value="1"/>
</dbReference>
<dbReference type="GO" id="GO:0033202">
    <property type="term" value="C:DNA helicase complex"/>
    <property type="evidence" value="ECO:0007669"/>
    <property type="project" value="TreeGrafter"/>
</dbReference>
<sequence>MDDQAQRIEALDTSCSFLIQAPAGSGKTELLTQRYLKLLSISDSPESVLAMTFTKKAVSELKARVIDALKSAQGDRPDLAHKQITYDLASAVLARSEAFDWYLLEMPQRLKISTIDGLSNLITSRYPQPGTWINKKIITQTWQQEAIYLQAAKQTLLSIDVEGFTQSVSQTLLYLDNNVNRFYQLITYMLSKRDQWLNKLYIKDALDVQSLKDSAANIITQHLERVLASAKIHFEADFFTALSDNTQADISTIENLPEATPAGLPQWKYLADLCLTGKGEWRKTLTKKNGFPAELKAQKKVVLEVLKGLSGQTEFMLLLNEVNTMPDVDFDTAQMIALKNIAQVLKIAVAQLNVLFDEQQSTDFIQVALDADQALVEHETTDIALFLDYKIQHLLIDEFQDTSSTQFALIEKLIINWQKDDAKTLFLVGDPMQSIYLFRQSQVGLFLQVKEVGIANLHPTFLKLTTNFRSDQVIVEENNKYFSSIFPQIENAQVGAISYSTSVANGAADQQGKVEFHPFAHKAYVQEAQQVLSIVQQNLDKSVAILIRNRSHLNEIVPMLKAADIVFEALKTAPLNKESFARDLISLTRGLLDLGDKLAWLAILRAPWCGLLLEDILQLSKHSDKIIFELIYEPSVLKDLTKDGSTRAQSLYASLTTIIDNYSRFSFVQMLEFAIEQLCPQQSLSEHKTMIKRQFLNVVHECEVLGQLNIKTINQQLDELYAPSISSNIKIMTIHQAKGLEFDVVIIPGLGRAPRANQSAIIHLHEFSDRSLLLAPIKSYQQTKPSHTYRYLQKVESKQGHFESMRLLYVAMTRAKSNIHLLATLSKSGKASENTFLKLLEPALKHQFEVLDNTAKDEAADLIEAPKLERYQTMLSANPIVTDAHETIEFNNSINMGYKSLLGTFIHQCLEIDVFELSNSIIDVRLLELGFSLENLAHARVHIVQLLKNTRQDVNFDWLFKHRQSTQVEAEFMHQGKSVIIDRLFIDDNILWVVDFKTADRSADETDEIYVKRQQIKHTKQLKFYKEVLSHVYNNEIKCALYCPAVSQLIEIKV</sequence>
<dbReference type="GO" id="GO:0000725">
    <property type="term" value="P:recombinational repair"/>
    <property type="evidence" value="ECO:0007669"/>
    <property type="project" value="TreeGrafter"/>
</dbReference>
<keyword evidence="2" id="KW-0547">Nucleotide-binding</keyword>